<proteinExistence type="predicted"/>
<organism evidence="3 4">
    <name type="scientific">Canariomyces notabilis</name>
    <dbReference type="NCBI Taxonomy" id="2074819"/>
    <lineage>
        <taxon>Eukaryota</taxon>
        <taxon>Fungi</taxon>
        <taxon>Dikarya</taxon>
        <taxon>Ascomycota</taxon>
        <taxon>Pezizomycotina</taxon>
        <taxon>Sordariomycetes</taxon>
        <taxon>Sordariomycetidae</taxon>
        <taxon>Sordariales</taxon>
        <taxon>Chaetomiaceae</taxon>
        <taxon>Canariomyces</taxon>
    </lineage>
</organism>
<dbReference type="Proteomes" id="UP001302812">
    <property type="component" value="Unassembled WGS sequence"/>
</dbReference>
<keyword evidence="4" id="KW-1185">Reference proteome</keyword>
<dbReference type="GO" id="GO:0008195">
    <property type="term" value="F:phosphatidate phosphatase activity"/>
    <property type="evidence" value="ECO:0007669"/>
    <property type="project" value="InterPro"/>
</dbReference>
<dbReference type="RefSeq" id="XP_064671248.1">
    <property type="nucleotide sequence ID" value="XM_064811419.1"/>
</dbReference>
<protein>
    <recommendedName>
        <fullName evidence="2">Phosphatidate phosphatase APP1 catalytic domain-containing protein</fullName>
    </recommendedName>
</protein>
<dbReference type="Pfam" id="PF09949">
    <property type="entry name" value="APP1_cat"/>
    <property type="match status" value="1"/>
</dbReference>
<dbReference type="EMBL" id="MU853338">
    <property type="protein sequence ID" value="KAK4113678.1"/>
    <property type="molecule type" value="Genomic_DNA"/>
</dbReference>
<evidence type="ECO:0000256" key="1">
    <source>
        <dbReference type="SAM" id="MobiDB-lite"/>
    </source>
</evidence>
<feature type="domain" description="Phosphatidate phosphatase APP1 catalytic" evidence="2">
    <location>
        <begin position="210"/>
        <end position="363"/>
    </location>
</feature>
<dbReference type="InterPro" id="IPR019236">
    <property type="entry name" value="APP1_cat"/>
</dbReference>
<evidence type="ECO:0000259" key="2">
    <source>
        <dbReference type="Pfam" id="PF09949"/>
    </source>
</evidence>
<evidence type="ECO:0000313" key="3">
    <source>
        <dbReference type="EMBL" id="KAK4113678.1"/>
    </source>
</evidence>
<evidence type="ECO:0000313" key="4">
    <source>
        <dbReference type="Proteomes" id="UP001302812"/>
    </source>
</evidence>
<dbReference type="PANTHER" id="PTHR28208">
    <property type="entry name" value="PHOSPHATIDATE PHOSPHATASE APP1"/>
    <property type="match status" value="1"/>
</dbReference>
<accession>A0AAN6YU73</accession>
<comment type="caution">
    <text evidence="3">The sequence shown here is derived from an EMBL/GenBank/DDBJ whole genome shotgun (WGS) entry which is preliminary data.</text>
</comment>
<dbReference type="GO" id="GO:0030479">
    <property type="term" value="C:actin cortical patch"/>
    <property type="evidence" value="ECO:0007669"/>
    <property type="project" value="TreeGrafter"/>
</dbReference>
<name>A0AAN6YU73_9PEZI</name>
<reference evidence="3" key="2">
    <citation type="submission" date="2023-05" db="EMBL/GenBank/DDBJ databases">
        <authorList>
            <consortium name="Lawrence Berkeley National Laboratory"/>
            <person name="Steindorff A."/>
            <person name="Hensen N."/>
            <person name="Bonometti L."/>
            <person name="Westerberg I."/>
            <person name="Brannstrom I.O."/>
            <person name="Guillou S."/>
            <person name="Cros-Aarteil S."/>
            <person name="Calhoun S."/>
            <person name="Haridas S."/>
            <person name="Kuo A."/>
            <person name="Mondo S."/>
            <person name="Pangilinan J."/>
            <person name="Riley R."/>
            <person name="Labutti K."/>
            <person name="Andreopoulos B."/>
            <person name="Lipzen A."/>
            <person name="Chen C."/>
            <person name="Yanf M."/>
            <person name="Daum C."/>
            <person name="Ng V."/>
            <person name="Clum A."/>
            <person name="Ohm R."/>
            <person name="Martin F."/>
            <person name="Silar P."/>
            <person name="Natvig D."/>
            <person name="Lalanne C."/>
            <person name="Gautier V."/>
            <person name="Ament-Velasquez S.L."/>
            <person name="Kruys A."/>
            <person name="Hutchinson M.I."/>
            <person name="Powell A.J."/>
            <person name="Barry K."/>
            <person name="Miller A.N."/>
            <person name="Grigoriev I.V."/>
            <person name="Debuchy R."/>
            <person name="Gladieux P."/>
            <person name="Thoren M.H."/>
            <person name="Johannesson H."/>
        </authorList>
    </citation>
    <scope>NUCLEOTIDE SEQUENCE</scope>
    <source>
        <strain evidence="3">CBS 508.74</strain>
    </source>
</reference>
<feature type="compositionally biased region" description="Basic and acidic residues" evidence="1">
    <location>
        <begin position="16"/>
        <end position="25"/>
    </location>
</feature>
<reference evidence="3" key="1">
    <citation type="journal article" date="2023" name="Mol. Phylogenet. Evol.">
        <title>Genome-scale phylogeny and comparative genomics of the fungal order Sordariales.</title>
        <authorList>
            <person name="Hensen N."/>
            <person name="Bonometti L."/>
            <person name="Westerberg I."/>
            <person name="Brannstrom I.O."/>
            <person name="Guillou S."/>
            <person name="Cros-Aarteil S."/>
            <person name="Calhoun S."/>
            <person name="Haridas S."/>
            <person name="Kuo A."/>
            <person name="Mondo S."/>
            <person name="Pangilinan J."/>
            <person name="Riley R."/>
            <person name="LaButti K."/>
            <person name="Andreopoulos B."/>
            <person name="Lipzen A."/>
            <person name="Chen C."/>
            <person name="Yan M."/>
            <person name="Daum C."/>
            <person name="Ng V."/>
            <person name="Clum A."/>
            <person name="Steindorff A."/>
            <person name="Ohm R.A."/>
            <person name="Martin F."/>
            <person name="Silar P."/>
            <person name="Natvig D.O."/>
            <person name="Lalanne C."/>
            <person name="Gautier V."/>
            <person name="Ament-Velasquez S.L."/>
            <person name="Kruys A."/>
            <person name="Hutchinson M.I."/>
            <person name="Powell A.J."/>
            <person name="Barry K."/>
            <person name="Miller A.N."/>
            <person name="Grigoriev I.V."/>
            <person name="Debuchy R."/>
            <person name="Gladieux P."/>
            <person name="Hiltunen Thoren M."/>
            <person name="Johannesson H."/>
        </authorList>
    </citation>
    <scope>NUCLEOTIDE SEQUENCE</scope>
    <source>
        <strain evidence="3">CBS 508.74</strain>
    </source>
</reference>
<dbReference type="GeneID" id="89935544"/>
<gene>
    <name evidence="3" type="ORF">N656DRAFT_707269</name>
</gene>
<dbReference type="InterPro" id="IPR052935">
    <property type="entry name" value="Mg2+_PAP"/>
</dbReference>
<dbReference type="AlphaFoldDB" id="A0AAN6YU73"/>
<sequence>MAPSRRRTTARQTRVSSDRLEQRTRSECGFNAAESSLSSVSSNQGISRGRHAITTLLSYLGSSNPLPAPLEKDDVVWLLDNTAFRGPGGIWQAEFVAAAFDRAPSARVVDIVGDIASKLGLSNGHVEERTIERRIAPFVMQILPGRQIKVDFDGVARLKLGPGGRNGISSDLKRLPKPPRDMVARSNAVVPRGATGMLEMKTVYAEPEGWAVISDVDDTIKVTQTSDPIGILRSTFVSEPEPVAGMPELYAYIQTVITNSAPFFYLSASPYNLYPFLRRFRDNYYPHGELILRDASWLTVSGLLSSLTLGTEKYKIDRMRKIRRWFPRRKMILIGDSTQSDPEAYGEICRMFPGWIKLILIRKVADIAAVGIEEKNEPARFERAFTRVPR</sequence>
<dbReference type="PANTHER" id="PTHR28208:SF1">
    <property type="entry name" value="FILAMENT ORGANIZATION PROTEIN APP1-LIKE, PUTATIVE (AFU_ORTHOLOGUE AFUA_1G06650)-RELATED"/>
    <property type="match status" value="1"/>
</dbReference>
<feature type="region of interest" description="Disordered" evidence="1">
    <location>
        <begin position="1"/>
        <end position="25"/>
    </location>
</feature>